<dbReference type="Proteomes" id="UP000006062">
    <property type="component" value="Chromosome"/>
</dbReference>
<keyword evidence="2" id="KW-1185">Reference proteome</keyword>
<dbReference type="CDD" id="cd05483">
    <property type="entry name" value="retropepsin_like_bacteria"/>
    <property type="match status" value="1"/>
</dbReference>
<dbReference type="SUPFAM" id="SSF50630">
    <property type="entry name" value="Acid proteases"/>
    <property type="match status" value="1"/>
</dbReference>
<gene>
    <name evidence="1" type="ordered locus">Thivi_3216</name>
</gene>
<evidence type="ECO:0008006" key="3">
    <source>
        <dbReference type="Google" id="ProtNLM"/>
    </source>
</evidence>
<organism evidence="1 2">
    <name type="scientific">Thiocystis violascens (strain ATCC 17096 / DSM 198 / 6111)</name>
    <name type="common">Chromatium violascens</name>
    <dbReference type="NCBI Taxonomy" id="765911"/>
    <lineage>
        <taxon>Bacteria</taxon>
        <taxon>Pseudomonadati</taxon>
        <taxon>Pseudomonadota</taxon>
        <taxon>Gammaproteobacteria</taxon>
        <taxon>Chromatiales</taxon>
        <taxon>Chromatiaceae</taxon>
        <taxon>Thiocystis</taxon>
    </lineage>
</organism>
<dbReference type="HOGENOM" id="CLU_094469_0_0_6"/>
<dbReference type="Pfam" id="PF13975">
    <property type="entry name" value="gag-asp_proteas"/>
    <property type="match status" value="1"/>
</dbReference>
<dbReference type="AlphaFoldDB" id="I3YDM5"/>
<accession>I3YDM5</accession>
<protein>
    <recommendedName>
        <fullName evidence="3">Clan AA aspartic protease, TIGR02281 family</fullName>
    </recommendedName>
</protein>
<evidence type="ECO:0000313" key="1">
    <source>
        <dbReference type="EMBL" id="AFL75093.1"/>
    </source>
</evidence>
<dbReference type="STRING" id="765911.Thivi_3216"/>
<dbReference type="eggNOG" id="COG3577">
    <property type="taxonomic scope" value="Bacteria"/>
</dbReference>
<evidence type="ECO:0000313" key="2">
    <source>
        <dbReference type="Proteomes" id="UP000006062"/>
    </source>
</evidence>
<sequence>MKPVIRWISIASSCLVWGLPFAMEEPAPVSRVAVTAELERLMSEHGFEVRGIEQTADALARVEGETLSARLQALLENFDYVLVQTPTGGIERVIILGEKVAYLPPPIVVENEAGGNPANDSVESGAPPGEIVLSTQRKGDSHLLTLILEGPNNRRIEQVLLIDTGADQVVLPASLVVSLGLEAGALREQQVQTANGTIQARVGVLPALWLGETRIPEVSAAFIEDQRLGGQALLGMNVLGRFRMTIDDANSQVTLASK</sequence>
<dbReference type="EMBL" id="CP003154">
    <property type="protein sequence ID" value="AFL75093.1"/>
    <property type="molecule type" value="Genomic_DNA"/>
</dbReference>
<dbReference type="OrthoDB" id="5567556at2"/>
<dbReference type="KEGG" id="tvi:Thivi_3216"/>
<dbReference type="InterPro" id="IPR021109">
    <property type="entry name" value="Peptidase_aspartic_dom_sf"/>
</dbReference>
<name>I3YDM5_THIV6</name>
<dbReference type="Gene3D" id="2.40.70.10">
    <property type="entry name" value="Acid Proteases"/>
    <property type="match status" value="1"/>
</dbReference>
<reference evidence="1 2" key="1">
    <citation type="submission" date="2012-06" db="EMBL/GenBank/DDBJ databases">
        <title>Complete sequence of Thiocystis violascens DSM 198.</title>
        <authorList>
            <consortium name="US DOE Joint Genome Institute"/>
            <person name="Lucas S."/>
            <person name="Han J."/>
            <person name="Lapidus A."/>
            <person name="Cheng J.-F."/>
            <person name="Goodwin L."/>
            <person name="Pitluck S."/>
            <person name="Peters L."/>
            <person name="Ovchinnikova G."/>
            <person name="Teshima H."/>
            <person name="Detter J.C."/>
            <person name="Han C."/>
            <person name="Tapia R."/>
            <person name="Land M."/>
            <person name="Hauser L."/>
            <person name="Kyrpides N."/>
            <person name="Ivanova N."/>
            <person name="Pagani I."/>
            <person name="Vogl K."/>
            <person name="Liu Z."/>
            <person name="Frigaard N.-U."/>
            <person name="Bryant D."/>
            <person name="Woyke T."/>
        </authorList>
    </citation>
    <scope>NUCLEOTIDE SEQUENCE [LARGE SCALE GENOMIC DNA]</scope>
    <source>
        <strain evidence="2">ATCC 17096 / DSM 198 / 6111</strain>
    </source>
</reference>
<proteinExistence type="predicted"/>
<dbReference type="InterPro" id="IPR034122">
    <property type="entry name" value="Retropepsin-like_bacterial"/>
</dbReference>